<dbReference type="PANTHER" id="PTHR30561">
    <property type="entry name" value="SMR FAMILY PROTON-DEPENDENT DRUG EFFLUX TRANSPORTER SUGE"/>
    <property type="match status" value="1"/>
</dbReference>
<feature type="transmembrane region" description="Helical" evidence="8">
    <location>
        <begin position="59"/>
        <end position="78"/>
    </location>
</feature>
<feature type="transmembrane region" description="Helical" evidence="8">
    <location>
        <begin position="84"/>
        <end position="103"/>
    </location>
</feature>
<dbReference type="RefSeq" id="WP_018395555.1">
    <property type="nucleotide sequence ID" value="NZ_LQWZ01000036.1"/>
</dbReference>
<comment type="caution">
    <text evidence="9">The sequence shown here is derived from an EMBL/GenBank/DDBJ whole genome shotgun (WGS) entry which is preliminary data.</text>
</comment>
<dbReference type="SUPFAM" id="SSF103481">
    <property type="entry name" value="Multidrug resistance efflux transporter EmrE"/>
    <property type="match status" value="1"/>
</dbReference>
<dbReference type="InterPro" id="IPR037185">
    <property type="entry name" value="EmrE-like"/>
</dbReference>
<keyword evidence="5 8" id="KW-1133">Transmembrane helix</keyword>
<accession>A0A177KIJ0</accession>
<dbReference type="Pfam" id="PF00893">
    <property type="entry name" value="Multi_Drug_Res"/>
    <property type="match status" value="1"/>
</dbReference>
<keyword evidence="3" id="KW-1003">Cell membrane</keyword>
<keyword evidence="2" id="KW-0813">Transport</keyword>
<sequence length="104" mass="11147">MMWSLLILAGLFEVAGVTGMSMINVRKSVLSWVVLIGGFSLSLLFLSIAMTAIPMGTAYAVWTGIGTVGSTMIGMLIYNEPRDAKRLAFITIIIMSVVGLKVFA</sequence>
<organism evidence="9 10">
    <name type="scientific">Domibacillus aminovorans</name>
    <dbReference type="NCBI Taxonomy" id="29332"/>
    <lineage>
        <taxon>Bacteria</taxon>
        <taxon>Bacillati</taxon>
        <taxon>Bacillota</taxon>
        <taxon>Bacilli</taxon>
        <taxon>Bacillales</taxon>
        <taxon>Bacillaceae</taxon>
        <taxon>Domibacillus</taxon>
    </lineage>
</organism>
<evidence type="ECO:0000313" key="9">
    <source>
        <dbReference type="EMBL" id="OAH53218.1"/>
    </source>
</evidence>
<evidence type="ECO:0000256" key="1">
    <source>
        <dbReference type="ARBA" id="ARBA00004651"/>
    </source>
</evidence>
<dbReference type="OrthoDB" id="21828at2"/>
<comment type="subcellular location">
    <subcellularLocation>
        <location evidence="1 7">Cell membrane</location>
        <topology evidence="1 7">Multi-pass membrane protein</topology>
    </subcellularLocation>
</comment>
<dbReference type="InterPro" id="IPR000390">
    <property type="entry name" value="Small_drug/metabolite_transptr"/>
</dbReference>
<dbReference type="GO" id="GO:0005886">
    <property type="term" value="C:plasma membrane"/>
    <property type="evidence" value="ECO:0007669"/>
    <property type="project" value="UniProtKB-SubCell"/>
</dbReference>
<evidence type="ECO:0000256" key="7">
    <source>
        <dbReference type="RuleBase" id="RU003942"/>
    </source>
</evidence>
<dbReference type="GO" id="GO:0022857">
    <property type="term" value="F:transmembrane transporter activity"/>
    <property type="evidence" value="ECO:0007669"/>
    <property type="project" value="InterPro"/>
</dbReference>
<evidence type="ECO:0000256" key="8">
    <source>
        <dbReference type="SAM" id="Phobius"/>
    </source>
</evidence>
<protein>
    <submittedName>
        <fullName evidence="9">Transporter</fullName>
    </submittedName>
</protein>
<dbReference type="Gene3D" id="1.10.3730.20">
    <property type="match status" value="1"/>
</dbReference>
<evidence type="ECO:0000256" key="6">
    <source>
        <dbReference type="ARBA" id="ARBA00023136"/>
    </source>
</evidence>
<dbReference type="EMBL" id="LQWZ01000036">
    <property type="protein sequence ID" value="OAH53218.1"/>
    <property type="molecule type" value="Genomic_DNA"/>
</dbReference>
<evidence type="ECO:0000256" key="4">
    <source>
        <dbReference type="ARBA" id="ARBA00022692"/>
    </source>
</evidence>
<dbReference type="FunFam" id="1.10.3730.20:FF:000001">
    <property type="entry name" value="Quaternary ammonium compound resistance transporter SugE"/>
    <property type="match status" value="1"/>
</dbReference>
<dbReference type="AlphaFoldDB" id="A0A177KIJ0"/>
<feature type="transmembrane region" description="Helical" evidence="8">
    <location>
        <begin position="29"/>
        <end position="52"/>
    </location>
</feature>
<keyword evidence="6 8" id="KW-0472">Membrane</keyword>
<dbReference type="InterPro" id="IPR045324">
    <property type="entry name" value="Small_multidrug_res"/>
</dbReference>
<gene>
    <name evidence="9" type="ORF">AWH48_12770</name>
</gene>
<proteinExistence type="inferred from homology"/>
<dbReference type="Proteomes" id="UP000077271">
    <property type="component" value="Unassembled WGS sequence"/>
</dbReference>
<name>A0A177KIJ0_9BACI</name>
<evidence type="ECO:0000256" key="2">
    <source>
        <dbReference type="ARBA" id="ARBA00022448"/>
    </source>
</evidence>
<comment type="similarity">
    <text evidence="7">Belongs to the drug/metabolite transporter (DMT) superfamily. Small multidrug resistance (SMR) (TC 2.A.7.1) family.</text>
</comment>
<evidence type="ECO:0000313" key="10">
    <source>
        <dbReference type="Proteomes" id="UP000077271"/>
    </source>
</evidence>
<dbReference type="PANTHER" id="PTHR30561:SF0">
    <property type="entry name" value="GUANIDINIUM EXPORTER"/>
    <property type="match status" value="1"/>
</dbReference>
<reference evidence="9 10" key="1">
    <citation type="submission" date="2016-01" db="EMBL/GenBank/DDBJ databases">
        <title>Investigation of taxonomic status of Bacillus aminovorans.</title>
        <authorList>
            <person name="Verma A."/>
            <person name="Pal Y."/>
            <person name="Krishnamurthi S."/>
        </authorList>
    </citation>
    <scope>NUCLEOTIDE SEQUENCE [LARGE SCALE GENOMIC DNA]</scope>
    <source>
        <strain evidence="9 10">DSM 4337</strain>
    </source>
</reference>
<evidence type="ECO:0000256" key="3">
    <source>
        <dbReference type="ARBA" id="ARBA00022475"/>
    </source>
</evidence>
<keyword evidence="4 7" id="KW-0812">Transmembrane</keyword>
<evidence type="ECO:0000256" key="5">
    <source>
        <dbReference type="ARBA" id="ARBA00022989"/>
    </source>
</evidence>